<evidence type="ECO:0000313" key="1">
    <source>
        <dbReference type="EMBL" id="MSS18690.1"/>
    </source>
</evidence>
<gene>
    <name evidence="1" type="ORF">FYJ29_13125</name>
</gene>
<dbReference type="Proteomes" id="UP000483362">
    <property type="component" value="Unassembled WGS sequence"/>
</dbReference>
<reference evidence="1 2" key="1">
    <citation type="submission" date="2019-08" db="EMBL/GenBank/DDBJ databases">
        <title>In-depth cultivation of the pig gut microbiome towards novel bacterial diversity and tailored functional studies.</title>
        <authorList>
            <person name="Wylensek D."/>
            <person name="Hitch T.C.A."/>
            <person name="Clavel T."/>
        </authorList>
    </citation>
    <scope>NUCLEOTIDE SEQUENCE [LARGE SCALE GENOMIC DNA]</scope>
    <source>
        <strain evidence="1 2">Oil-RF-744-WCA-WT-10</strain>
    </source>
</reference>
<name>A0A6L5XGX6_9BACT</name>
<sequence length="182" mass="20686">MVQIWQDKLQYWNIRRTGALMGSFTESVTHDGLSANIVMRFLAYGIYQAYGVGNGYRHDNGGDLPFLGAAYRKEHRLYVPRKVGPAWGGYYTSGEAREKRDWFSPKLFASLMRMKETMAHMIGEEAAAVICEALENTRKAIEKLLIPIRSAKLCGALKHEKHRGGLPCGWGREAPKEHWRIT</sequence>
<proteinExistence type="predicted"/>
<organism evidence="1 2">
    <name type="scientific">Sodaliphilus pleomorphus</name>
    <dbReference type="NCBI Taxonomy" id="2606626"/>
    <lineage>
        <taxon>Bacteria</taxon>
        <taxon>Pseudomonadati</taxon>
        <taxon>Bacteroidota</taxon>
        <taxon>Bacteroidia</taxon>
        <taxon>Bacteroidales</taxon>
        <taxon>Muribaculaceae</taxon>
        <taxon>Sodaliphilus</taxon>
    </lineage>
</organism>
<keyword evidence="2" id="KW-1185">Reference proteome</keyword>
<protein>
    <submittedName>
        <fullName evidence="1">Uncharacterized protein</fullName>
    </submittedName>
</protein>
<dbReference type="RefSeq" id="WP_154328083.1">
    <property type="nucleotide sequence ID" value="NZ_CP045696.1"/>
</dbReference>
<comment type="caution">
    <text evidence="1">The sequence shown here is derived from an EMBL/GenBank/DDBJ whole genome shotgun (WGS) entry which is preliminary data.</text>
</comment>
<dbReference type="EMBL" id="VULT01000029">
    <property type="protein sequence ID" value="MSS18690.1"/>
    <property type="molecule type" value="Genomic_DNA"/>
</dbReference>
<dbReference type="AlphaFoldDB" id="A0A6L5XGX6"/>
<accession>A0A6L5XGX6</accession>
<evidence type="ECO:0000313" key="2">
    <source>
        <dbReference type="Proteomes" id="UP000483362"/>
    </source>
</evidence>